<dbReference type="EMBL" id="RHJS01000002">
    <property type="protein sequence ID" value="RRK32855.1"/>
    <property type="molecule type" value="Genomic_DNA"/>
</dbReference>
<gene>
    <name evidence="1" type="ORF">EBB54_16940</name>
</gene>
<protein>
    <submittedName>
        <fullName evidence="1">Uncharacterized protein</fullName>
    </submittedName>
</protein>
<reference evidence="1" key="1">
    <citation type="submission" date="2018-10" db="EMBL/GenBank/DDBJ databases">
        <title>Schaedlerella arabinophila gen. nov. sp. nov., isolated from the mouse intestinal tract and comparative analysis with the genome of the closely related altered Schaedler flora strain ASF502.</title>
        <authorList>
            <person name="Miyake S."/>
            <person name="Soh M."/>
            <person name="Seedorf H."/>
        </authorList>
    </citation>
    <scope>NUCLEOTIDE SEQUENCE [LARGE SCALE GENOMIC DNA]</scope>
    <source>
        <strain evidence="1">DSM 106076</strain>
    </source>
</reference>
<keyword evidence="2" id="KW-1185">Reference proteome</keyword>
<evidence type="ECO:0000313" key="1">
    <source>
        <dbReference type="EMBL" id="RRK32855.1"/>
    </source>
</evidence>
<dbReference type="AlphaFoldDB" id="A0A3R8LZV4"/>
<comment type="caution">
    <text evidence="1">The sequence shown here is derived from an EMBL/GenBank/DDBJ whole genome shotgun (WGS) entry which is preliminary data.</text>
</comment>
<name>A0A3R8LZV4_9FIRM</name>
<proteinExistence type="predicted"/>
<sequence length="70" mass="8366">MSTGDKFLKRDLLPFFVCRKIKVRFLFLFILHTPVLEPTMSVLEMGPSSQVEEPFPLWRIFTFQCDQYSY</sequence>
<organism evidence="1 2">
    <name type="scientific">Schaedlerella arabinosiphila</name>
    <dbReference type="NCBI Taxonomy" id="2044587"/>
    <lineage>
        <taxon>Bacteria</taxon>
        <taxon>Bacillati</taxon>
        <taxon>Bacillota</taxon>
        <taxon>Clostridia</taxon>
        <taxon>Lachnospirales</taxon>
        <taxon>Lachnospiraceae</taxon>
        <taxon>Schaedlerella</taxon>
    </lineage>
</organism>
<evidence type="ECO:0000313" key="2">
    <source>
        <dbReference type="Proteomes" id="UP000274920"/>
    </source>
</evidence>
<dbReference type="Proteomes" id="UP000274920">
    <property type="component" value="Unassembled WGS sequence"/>
</dbReference>
<accession>A0A3R8LZV4</accession>